<name>A0A9D2PXD2_9FIRM</name>
<evidence type="ECO:0008006" key="3">
    <source>
        <dbReference type="Google" id="ProtNLM"/>
    </source>
</evidence>
<dbReference type="AlphaFoldDB" id="A0A9D2PXD2"/>
<dbReference type="InterPro" id="IPR029035">
    <property type="entry name" value="DHS-like_NAD/FAD-binding_dom"/>
</dbReference>
<comment type="caution">
    <text evidence="1">The sequence shown here is derived from an EMBL/GenBank/DDBJ whole genome shotgun (WGS) entry which is preliminary data.</text>
</comment>
<protein>
    <recommendedName>
        <fullName evidence="3">Deacetylase sirtuin-type domain-containing protein</fullName>
    </recommendedName>
</protein>
<gene>
    <name evidence="1" type="ORF">H9931_13795</name>
</gene>
<dbReference type="EMBL" id="DWWB01000083">
    <property type="protein sequence ID" value="HJC67760.1"/>
    <property type="molecule type" value="Genomic_DNA"/>
</dbReference>
<organism evidence="1 2">
    <name type="scientific">Candidatus Enterocloster excrementigallinarum</name>
    <dbReference type="NCBI Taxonomy" id="2838558"/>
    <lineage>
        <taxon>Bacteria</taxon>
        <taxon>Bacillati</taxon>
        <taxon>Bacillota</taxon>
        <taxon>Clostridia</taxon>
        <taxon>Lachnospirales</taxon>
        <taxon>Lachnospiraceae</taxon>
        <taxon>Enterocloster</taxon>
    </lineage>
</organism>
<proteinExistence type="predicted"/>
<evidence type="ECO:0000313" key="1">
    <source>
        <dbReference type="EMBL" id="HJC67760.1"/>
    </source>
</evidence>
<evidence type="ECO:0000313" key="2">
    <source>
        <dbReference type="Proteomes" id="UP000823863"/>
    </source>
</evidence>
<accession>A0A9D2PXD2</accession>
<dbReference type="Proteomes" id="UP000823863">
    <property type="component" value="Unassembled WGS sequence"/>
</dbReference>
<reference evidence="1" key="2">
    <citation type="submission" date="2021-04" db="EMBL/GenBank/DDBJ databases">
        <authorList>
            <person name="Gilroy R."/>
        </authorList>
    </citation>
    <scope>NUCLEOTIDE SEQUENCE</scope>
    <source>
        <strain evidence="1">CHK198-12963</strain>
    </source>
</reference>
<reference evidence="1" key="1">
    <citation type="journal article" date="2021" name="PeerJ">
        <title>Extensive microbial diversity within the chicken gut microbiome revealed by metagenomics and culture.</title>
        <authorList>
            <person name="Gilroy R."/>
            <person name="Ravi A."/>
            <person name="Getino M."/>
            <person name="Pursley I."/>
            <person name="Horton D.L."/>
            <person name="Alikhan N.F."/>
            <person name="Baker D."/>
            <person name="Gharbi K."/>
            <person name="Hall N."/>
            <person name="Watson M."/>
            <person name="Adriaenssens E.M."/>
            <person name="Foster-Nyarko E."/>
            <person name="Jarju S."/>
            <person name="Secka A."/>
            <person name="Antonio M."/>
            <person name="Oren A."/>
            <person name="Chaudhuri R.R."/>
            <person name="La Ragione R."/>
            <person name="Hildebrand F."/>
            <person name="Pallen M.J."/>
        </authorList>
    </citation>
    <scope>NUCLEOTIDE SEQUENCE</scope>
    <source>
        <strain evidence="1">CHK198-12963</strain>
    </source>
</reference>
<dbReference type="SUPFAM" id="SSF52467">
    <property type="entry name" value="DHS-like NAD/FAD-binding domain"/>
    <property type="match status" value="1"/>
</dbReference>
<sequence>MEWPEKIIIGIGEEWKKGPDAGCEKRLREAYEALYQQVQGKDYWVSTTVTDGLIYETAFDPKRITAPCGNDHWFQCSKACTKDIWEEGEVPEGICPHCGAPLTANTVQADPYIEEGYLPQWEAYKKWQATILNRDLLLLELGVGLAYPTVIRWPFERIAMLSKKARLLRVHETLSQLPEGLERGQRIKENSVDWVLDTLRETSENK</sequence>